<dbReference type="InterPro" id="IPR011009">
    <property type="entry name" value="Kinase-like_dom_sf"/>
</dbReference>
<dbReference type="Pfam" id="PF00271">
    <property type="entry name" value="Helicase_C"/>
    <property type="match status" value="1"/>
</dbReference>
<evidence type="ECO:0000256" key="13">
    <source>
        <dbReference type="ARBA" id="ARBA00023288"/>
    </source>
</evidence>
<evidence type="ECO:0000256" key="15">
    <source>
        <dbReference type="ARBA" id="ARBA00047660"/>
    </source>
</evidence>
<comment type="catalytic activity">
    <reaction evidence="15">
        <text>GTP + H2O = GDP + phosphate + H(+)</text>
        <dbReference type="Rhea" id="RHEA:19669"/>
        <dbReference type="ChEBI" id="CHEBI:15377"/>
        <dbReference type="ChEBI" id="CHEBI:15378"/>
        <dbReference type="ChEBI" id="CHEBI:37565"/>
        <dbReference type="ChEBI" id="CHEBI:43474"/>
        <dbReference type="ChEBI" id="CHEBI:58189"/>
        <dbReference type="EC" id="3.6.5.2"/>
    </reaction>
    <physiologicalReaction direction="left-to-right" evidence="15">
        <dbReference type="Rhea" id="RHEA:19670"/>
    </physiologicalReaction>
</comment>
<dbReference type="Gene3D" id="3.40.50.300">
    <property type="entry name" value="P-loop containing nucleotide triphosphate hydrolases"/>
    <property type="match status" value="3"/>
</dbReference>
<feature type="domain" description="Helicase ATP-binding" evidence="21">
    <location>
        <begin position="936"/>
        <end position="1122"/>
    </location>
</feature>
<keyword evidence="10 18" id="KW-0694">RNA-binding</keyword>
<dbReference type="InterPro" id="IPR011545">
    <property type="entry name" value="DEAD/DEAH_box_helicase_dom"/>
</dbReference>
<dbReference type="GO" id="GO:0005525">
    <property type="term" value="F:GTP binding"/>
    <property type="evidence" value="ECO:0007669"/>
    <property type="project" value="UniProtKB-KW"/>
</dbReference>
<dbReference type="SMART" id="SM00220">
    <property type="entry name" value="S_TKc"/>
    <property type="match status" value="1"/>
</dbReference>
<keyword evidence="9 17" id="KW-0067">ATP-binding</keyword>
<dbReference type="InterPro" id="IPR000719">
    <property type="entry name" value="Prot_kinase_dom"/>
</dbReference>
<dbReference type="PROSITE" id="PS00675">
    <property type="entry name" value="SIGMA54_INTERACT_1"/>
    <property type="match status" value="1"/>
</dbReference>
<dbReference type="PROSITE" id="PS51194">
    <property type="entry name" value="HELICASE_CTER"/>
    <property type="match status" value="1"/>
</dbReference>
<dbReference type="PRINTS" id="PR00449">
    <property type="entry name" value="RASTRNSFRMNG"/>
</dbReference>
<keyword evidence="5 17" id="KW-0547">Nucleotide-binding</keyword>
<sequence>MSDLDLLYKGDIIKNRWKILRKIGGGGFGLIYEAYDKIRQDSVAIKVESNSQPRQGIRMEVTVLRRIQDHNHVCELISGGTSTNYNYMVITLLGSSLSELRRFLPEQCFSTSTTLRIGIQILEAIENIHSIGFLHRDIKPSNFAVGRTSLNCRNVFILDFGLARKYTDYDHHVRPARQIAGFRGTIRYASINAHNSRELGRHDDLWSFFYMLVEFIVGSLPWSKIKDKDSVGRMKETCNYTRFLTYLPKEFEKFLDHINKLRYEDEPDYKFLRTIFLSAISRLGYRELDAFDWERHDVLSTTTRNRTSYSYDKKSDKDGVIVAGNSINKGNLSKMKAQNSVEISQEKVSPAIQKTQGQQQQETVYMNDKRFTNVKSQSKHLEKNISVLVDNGAINNPRRAINNRISHLRKSHEGHLIVANNPNKEVEAFTIQSCSTQYPLKVQIKTHNLSAEQGTGSGDRLCETVTSRWSQQSRNNYNVGAAPDENIGNTEMRRSIGNKSCSSSQHCSVAQASLSPDLVIKRSSNILSDDKGLTFAAAPGTPTLFSQWSPLNGETTEDDAIKGNNSNSNKDERASLSASITGGLYPLESNRCNNFAGRLSGVKSRKIFISDDEHSLTEEKEDISMSDDDILTTLKILIIGESGVGKSSLLLRFTDDRFDPEQPATIGVDFKVKPLDIEGNRVKLAIWDTAGQERFRTLTPSYYRGAQGAILVYDVCNRDSFRHLDRWISELDTFATKSNIIKMLVGNKIDQESNRLVARDEGVKFARKHSMLFIEASARTREGVQIAFEELVQKIIQTPGLWQNDQRSQQGFHAGDKRKQNDEDEQTSDNVIKSVNTVEDDKYDIEKELSLSKKRPKIDLCQGREKSNEINKSKLPSLFSNNPTIPHVEVKKMKSTKEEIFGEEDMNNFGVHPHLMAAVKQKFSIERLTNVQEKSIPAILTGQDVIIKSQTGSGKTLAYAVPLIHCIQMKTPLIRRETGPVAIILVPTKELVQQTYDVFNKLLTSFVRIVCSPLIGGSNRNHEKKRLRRGINILISTPGRLCDHIENTQSLSFKNIRFLIFDEADKMLAMGFSTAINKIISKINEHIGDNVNENVQRILLSATPASALEEFVQLNLKETAIRIDISEQFNNESEITVPKTLKQYFTVVPSKLRLVTLVSFLLRIYNRKRSSKTLVFLATNDLVRFHYDVLNMILNGEKNVDDDDEIQMGKLINDEVKVLRLQGDMAHQERMSVFSEFVKLSRGILLCTDVASRGLDMCKVTWILQYHPTNPIDYIHRVGRTARLGSIGRSLLFLLPNETEYITTLQEKYKLKLKGMSLNEILNTLLDSREKLIQHFETR</sequence>
<evidence type="ECO:0000256" key="3">
    <source>
        <dbReference type="ARBA" id="ARBA00022527"/>
    </source>
</evidence>
<accession>A0A8S2HQL3</accession>
<dbReference type="PANTHER" id="PTHR24031">
    <property type="entry name" value="RNA HELICASE"/>
    <property type="match status" value="1"/>
</dbReference>
<evidence type="ECO:0000313" key="25">
    <source>
        <dbReference type="Proteomes" id="UP000682733"/>
    </source>
</evidence>
<keyword evidence="3" id="KW-0723">Serine/threonine-protein kinase</keyword>
<evidence type="ECO:0000256" key="17">
    <source>
        <dbReference type="PROSITE-ProRule" id="PRU10141"/>
    </source>
</evidence>
<keyword evidence="12" id="KW-0342">GTP-binding</keyword>
<proteinExistence type="inferred from homology"/>
<comment type="similarity">
    <text evidence="1">Belongs to the small GTPase superfamily. Rab family.</text>
</comment>
<dbReference type="SMART" id="SM00175">
    <property type="entry name" value="RAB"/>
    <property type="match status" value="1"/>
</dbReference>
<dbReference type="PROSITE" id="PS51192">
    <property type="entry name" value="HELICASE_ATP_BIND_1"/>
    <property type="match status" value="1"/>
</dbReference>
<evidence type="ECO:0000256" key="11">
    <source>
        <dbReference type="ARBA" id="ARBA00022927"/>
    </source>
</evidence>
<dbReference type="InterPro" id="IPR001806">
    <property type="entry name" value="Small_GTPase"/>
</dbReference>
<dbReference type="PROSITE" id="PS50011">
    <property type="entry name" value="PROTEIN_KINASE_DOM"/>
    <property type="match status" value="1"/>
</dbReference>
<dbReference type="NCBIfam" id="TIGR00231">
    <property type="entry name" value="small_GTP"/>
    <property type="match status" value="1"/>
</dbReference>
<keyword evidence="4" id="KW-0808">Transferase</keyword>
<reference evidence="24" key="1">
    <citation type="submission" date="2021-02" db="EMBL/GenBank/DDBJ databases">
        <authorList>
            <person name="Nowell W R."/>
        </authorList>
    </citation>
    <scope>NUCLEOTIDE SEQUENCE</scope>
</reference>
<dbReference type="GO" id="GO:0003724">
    <property type="term" value="F:RNA helicase activity"/>
    <property type="evidence" value="ECO:0007669"/>
    <property type="project" value="UniProtKB-EC"/>
</dbReference>
<dbReference type="Pfam" id="PF00270">
    <property type="entry name" value="DEAD"/>
    <property type="match status" value="1"/>
</dbReference>
<evidence type="ECO:0000256" key="4">
    <source>
        <dbReference type="ARBA" id="ARBA00022679"/>
    </source>
</evidence>
<dbReference type="FunFam" id="3.40.50.300:FF:000430">
    <property type="entry name" value="Probable Ras-related protein Rab-18"/>
    <property type="match status" value="1"/>
</dbReference>
<comment type="function">
    <text evidence="18">RNA helicase.</text>
</comment>
<evidence type="ECO:0000256" key="2">
    <source>
        <dbReference type="ARBA" id="ARBA00022448"/>
    </source>
</evidence>
<dbReference type="InterPro" id="IPR001650">
    <property type="entry name" value="Helicase_C-like"/>
</dbReference>
<evidence type="ECO:0000259" key="22">
    <source>
        <dbReference type="PROSITE" id="PS51194"/>
    </source>
</evidence>
<comment type="domain">
    <text evidence="18">The Q motif is unique to and characteristic of the DEAD box family of RNA helicases and controls ATP binding and hydrolysis.</text>
</comment>
<dbReference type="EMBL" id="CAJOBA010003081">
    <property type="protein sequence ID" value="CAF3669966.1"/>
    <property type="molecule type" value="Genomic_DNA"/>
</dbReference>
<name>A0A8S2HQL3_9BILA</name>
<evidence type="ECO:0000256" key="16">
    <source>
        <dbReference type="ARBA" id="ARBA00061588"/>
    </source>
</evidence>
<comment type="caution">
    <text evidence="24">The sequence shown here is derived from an EMBL/GenBank/DDBJ whole genome shotgun (WGS) entry which is preliminary data.</text>
</comment>
<dbReference type="InterPro" id="IPR027417">
    <property type="entry name" value="P-loop_NTPase"/>
</dbReference>
<feature type="binding site" evidence="17">
    <location>
        <position position="46"/>
    </location>
    <ligand>
        <name>ATP</name>
        <dbReference type="ChEBI" id="CHEBI:30616"/>
    </ligand>
</feature>
<evidence type="ECO:0000256" key="5">
    <source>
        <dbReference type="ARBA" id="ARBA00022741"/>
    </source>
</evidence>
<evidence type="ECO:0000256" key="14">
    <source>
        <dbReference type="ARBA" id="ARBA00023289"/>
    </source>
</evidence>
<keyword evidence="11" id="KW-0653">Protein transport</keyword>
<dbReference type="GO" id="GO:0015630">
    <property type="term" value="C:microtubule cytoskeleton"/>
    <property type="evidence" value="ECO:0007669"/>
    <property type="project" value="UniProtKB-ARBA"/>
</dbReference>
<evidence type="ECO:0000256" key="10">
    <source>
        <dbReference type="ARBA" id="ARBA00022884"/>
    </source>
</evidence>
<dbReference type="Proteomes" id="UP000682733">
    <property type="component" value="Unassembled WGS sequence"/>
</dbReference>
<evidence type="ECO:0000256" key="18">
    <source>
        <dbReference type="RuleBase" id="RU365068"/>
    </source>
</evidence>
<dbReference type="InterPro" id="IPR005225">
    <property type="entry name" value="Small_GTP-bd"/>
</dbReference>
<dbReference type="GO" id="GO:0003723">
    <property type="term" value="F:RNA binding"/>
    <property type="evidence" value="ECO:0007669"/>
    <property type="project" value="UniProtKB-UniRule"/>
</dbReference>
<dbReference type="SMART" id="SM00174">
    <property type="entry name" value="RHO"/>
    <property type="match status" value="1"/>
</dbReference>
<dbReference type="InterPro" id="IPR000629">
    <property type="entry name" value="RNA-helicase_DEAD-box_CS"/>
</dbReference>
<evidence type="ECO:0000256" key="8">
    <source>
        <dbReference type="ARBA" id="ARBA00022806"/>
    </source>
</evidence>
<dbReference type="InterPro" id="IPR047916">
    <property type="entry name" value="TTBK_Asator-like_STKc"/>
</dbReference>
<dbReference type="SMART" id="SM00173">
    <property type="entry name" value="RAS"/>
    <property type="match status" value="1"/>
</dbReference>
<comment type="catalytic activity">
    <reaction evidence="18">
        <text>ATP + H2O = ADP + phosphate + H(+)</text>
        <dbReference type="Rhea" id="RHEA:13065"/>
        <dbReference type="ChEBI" id="CHEBI:15377"/>
        <dbReference type="ChEBI" id="CHEBI:15378"/>
        <dbReference type="ChEBI" id="CHEBI:30616"/>
        <dbReference type="ChEBI" id="CHEBI:43474"/>
        <dbReference type="ChEBI" id="CHEBI:456216"/>
        <dbReference type="EC" id="3.6.4.13"/>
    </reaction>
</comment>
<dbReference type="FunFam" id="3.30.200.20:FF:000358">
    <property type="entry name" value="Tau tubulin kinase 2b"/>
    <property type="match status" value="1"/>
</dbReference>
<dbReference type="SMART" id="SM00490">
    <property type="entry name" value="HELICc"/>
    <property type="match status" value="1"/>
</dbReference>
<protein>
    <recommendedName>
        <fullName evidence="18">ATP-dependent RNA helicase</fullName>
        <ecNumber evidence="18">3.6.4.13</ecNumber>
    </recommendedName>
</protein>
<dbReference type="PROSITE" id="PS51419">
    <property type="entry name" value="RAB"/>
    <property type="match status" value="1"/>
</dbReference>
<evidence type="ECO:0000256" key="1">
    <source>
        <dbReference type="ARBA" id="ARBA00006270"/>
    </source>
</evidence>
<dbReference type="SUPFAM" id="SSF56112">
    <property type="entry name" value="Protein kinase-like (PK-like)"/>
    <property type="match status" value="1"/>
</dbReference>
<keyword evidence="6" id="KW-0418">Kinase</keyword>
<evidence type="ECO:0000256" key="9">
    <source>
        <dbReference type="ARBA" id="ARBA00022840"/>
    </source>
</evidence>
<dbReference type="InterPro" id="IPR014001">
    <property type="entry name" value="Helicase_ATP-bd"/>
</dbReference>
<dbReference type="Pfam" id="PF00071">
    <property type="entry name" value="Ras"/>
    <property type="match status" value="1"/>
</dbReference>
<dbReference type="CDD" id="cd14017">
    <property type="entry name" value="STKc_TTBK"/>
    <property type="match status" value="1"/>
</dbReference>
<evidence type="ECO:0000256" key="19">
    <source>
        <dbReference type="SAM" id="MobiDB-lite"/>
    </source>
</evidence>
<dbReference type="GO" id="GO:0015031">
    <property type="term" value="P:protein transport"/>
    <property type="evidence" value="ECO:0007669"/>
    <property type="project" value="UniProtKB-KW"/>
</dbReference>
<dbReference type="EC" id="3.6.4.13" evidence="18"/>
<evidence type="ECO:0000259" key="21">
    <source>
        <dbReference type="PROSITE" id="PS51192"/>
    </source>
</evidence>
<feature type="domain" description="Protein kinase" evidence="20">
    <location>
        <begin position="17"/>
        <end position="277"/>
    </location>
</feature>
<dbReference type="GO" id="GO:0005524">
    <property type="term" value="F:ATP binding"/>
    <property type="evidence" value="ECO:0007669"/>
    <property type="project" value="UniProtKB-UniRule"/>
</dbReference>
<feature type="domain" description="Helicase C-terminal" evidence="22">
    <location>
        <begin position="1140"/>
        <end position="1326"/>
    </location>
</feature>
<dbReference type="SMART" id="SM00176">
    <property type="entry name" value="RAN"/>
    <property type="match status" value="1"/>
</dbReference>
<dbReference type="Gene3D" id="1.10.510.10">
    <property type="entry name" value="Transferase(Phosphotransferase) domain 1"/>
    <property type="match status" value="1"/>
</dbReference>
<feature type="region of interest" description="Disordered" evidence="19">
    <location>
        <begin position="803"/>
        <end position="831"/>
    </location>
</feature>
<organism evidence="24 25">
    <name type="scientific">Didymodactylos carnosus</name>
    <dbReference type="NCBI Taxonomy" id="1234261"/>
    <lineage>
        <taxon>Eukaryota</taxon>
        <taxon>Metazoa</taxon>
        <taxon>Spiralia</taxon>
        <taxon>Gnathifera</taxon>
        <taxon>Rotifera</taxon>
        <taxon>Eurotatoria</taxon>
        <taxon>Bdelloidea</taxon>
        <taxon>Philodinida</taxon>
        <taxon>Philodinidae</taxon>
        <taxon>Didymodactylos</taxon>
    </lineage>
</organism>
<keyword evidence="14" id="KW-0636">Prenylation</keyword>
<evidence type="ECO:0000256" key="6">
    <source>
        <dbReference type="ARBA" id="ARBA00022777"/>
    </source>
</evidence>
<evidence type="ECO:0000313" key="23">
    <source>
        <dbReference type="EMBL" id="CAF0887000.1"/>
    </source>
</evidence>
<dbReference type="PROSITE" id="PS51421">
    <property type="entry name" value="RAS"/>
    <property type="match status" value="1"/>
</dbReference>
<keyword evidence="8 18" id="KW-0347">Helicase</keyword>
<dbReference type="SUPFAM" id="SSF52540">
    <property type="entry name" value="P-loop containing nucleoside triphosphate hydrolases"/>
    <property type="match status" value="3"/>
</dbReference>
<dbReference type="FunFam" id="1.10.510.10:FF:000481">
    <property type="entry name" value="Asator, isoform D"/>
    <property type="match status" value="1"/>
</dbReference>
<dbReference type="SMART" id="SM00487">
    <property type="entry name" value="DEXDc"/>
    <property type="match status" value="1"/>
</dbReference>
<keyword evidence="2" id="KW-0813">Transport</keyword>
<keyword evidence="7 18" id="KW-0378">Hydrolase</keyword>
<dbReference type="CDD" id="cd18787">
    <property type="entry name" value="SF2_C_DEAD"/>
    <property type="match status" value="1"/>
</dbReference>
<evidence type="ECO:0000256" key="12">
    <source>
        <dbReference type="ARBA" id="ARBA00023134"/>
    </source>
</evidence>
<dbReference type="InterPro" id="IPR017441">
    <property type="entry name" value="Protein_kinase_ATP_BS"/>
</dbReference>
<comment type="similarity">
    <text evidence="18">Belongs to the DEAD box helicase family.</text>
</comment>
<comment type="similarity">
    <text evidence="16">Belongs to the protein kinase superfamily. CK1 Ser/Thr protein kinase family.</text>
</comment>
<dbReference type="EMBL" id="CAJNOK010003079">
    <property type="protein sequence ID" value="CAF0887000.1"/>
    <property type="molecule type" value="Genomic_DNA"/>
</dbReference>
<feature type="region of interest" description="Disordered" evidence="19">
    <location>
        <begin position="548"/>
        <end position="574"/>
    </location>
</feature>
<dbReference type="Pfam" id="PF00069">
    <property type="entry name" value="Pkinase"/>
    <property type="match status" value="1"/>
</dbReference>
<dbReference type="InterPro" id="IPR025662">
    <property type="entry name" value="Sigma_54_int_dom_ATP-bd_1"/>
</dbReference>
<evidence type="ECO:0000256" key="7">
    <source>
        <dbReference type="ARBA" id="ARBA00022801"/>
    </source>
</evidence>
<dbReference type="Proteomes" id="UP000677228">
    <property type="component" value="Unassembled WGS sequence"/>
</dbReference>
<evidence type="ECO:0000259" key="20">
    <source>
        <dbReference type="PROSITE" id="PS50011"/>
    </source>
</evidence>
<keyword evidence="13" id="KW-0449">Lipoprotein</keyword>
<feature type="non-terminal residue" evidence="24">
    <location>
        <position position="1"/>
    </location>
</feature>
<dbReference type="PROSITE" id="PS00107">
    <property type="entry name" value="PROTEIN_KINASE_ATP"/>
    <property type="match status" value="1"/>
</dbReference>
<evidence type="ECO:0000313" key="24">
    <source>
        <dbReference type="EMBL" id="CAF3669966.1"/>
    </source>
</evidence>
<dbReference type="GO" id="GO:0003925">
    <property type="term" value="F:G protein activity"/>
    <property type="evidence" value="ECO:0007669"/>
    <property type="project" value="UniProtKB-EC"/>
</dbReference>
<dbReference type="GO" id="GO:0004674">
    <property type="term" value="F:protein serine/threonine kinase activity"/>
    <property type="evidence" value="ECO:0007669"/>
    <property type="project" value="UniProtKB-KW"/>
</dbReference>
<gene>
    <name evidence="23" type="ORF">OVA965_LOCUS8924</name>
    <name evidence="24" type="ORF">TMI583_LOCUS8923</name>
</gene>
<dbReference type="PROSITE" id="PS00039">
    <property type="entry name" value="DEAD_ATP_HELICASE"/>
    <property type="match status" value="1"/>
</dbReference>
<dbReference type="CDD" id="cd01863">
    <property type="entry name" value="Rab18"/>
    <property type="match status" value="1"/>
</dbReference>